<keyword evidence="2 4" id="KW-0238">DNA-binding</keyword>
<dbReference type="InterPro" id="IPR001647">
    <property type="entry name" value="HTH_TetR"/>
</dbReference>
<dbReference type="PRINTS" id="PR00455">
    <property type="entry name" value="HTHTETR"/>
</dbReference>
<dbReference type="OrthoDB" id="9795011at2"/>
<feature type="domain" description="HTH tetR-type" evidence="5">
    <location>
        <begin position="6"/>
        <end position="65"/>
    </location>
</feature>
<dbReference type="EMBL" id="CP015163">
    <property type="protein sequence ID" value="AXB43706.1"/>
    <property type="molecule type" value="Genomic_DNA"/>
</dbReference>
<evidence type="ECO:0000259" key="5">
    <source>
        <dbReference type="PROSITE" id="PS50977"/>
    </source>
</evidence>
<dbReference type="Proteomes" id="UP000250434">
    <property type="component" value="Chromosome"/>
</dbReference>
<dbReference type="PROSITE" id="PS50977">
    <property type="entry name" value="HTH_TETR_2"/>
    <property type="match status" value="1"/>
</dbReference>
<evidence type="ECO:0000256" key="3">
    <source>
        <dbReference type="ARBA" id="ARBA00023163"/>
    </source>
</evidence>
<dbReference type="KEGG" id="aab:A4R43_15185"/>
<dbReference type="PANTHER" id="PTHR30055:SF234">
    <property type="entry name" value="HTH-TYPE TRANSCRIPTIONAL REGULATOR BETI"/>
    <property type="match status" value="1"/>
</dbReference>
<dbReference type="PANTHER" id="PTHR30055">
    <property type="entry name" value="HTH-TYPE TRANSCRIPTIONAL REGULATOR RUTR"/>
    <property type="match status" value="1"/>
</dbReference>
<dbReference type="Gene3D" id="1.10.357.10">
    <property type="entry name" value="Tetracycline Repressor, domain 2"/>
    <property type="match status" value="1"/>
</dbReference>
<reference evidence="6 7" key="1">
    <citation type="submission" date="2016-04" db="EMBL/GenBank/DDBJ databases">
        <title>Complete genome sequence and analysis of deep-sea sediment isolate, Amycolatopsis sp. WP1.</title>
        <authorList>
            <person name="Wang H."/>
            <person name="Chen S."/>
            <person name="Wu Q."/>
        </authorList>
    </citation>
    <scope>NUCLEOTIDE SEQUENCE [LARGE SCALE GENOMIC DNA]</scope>
    <source>
        <strain evidence="6 7">WP1</strain>
    </source>
</reference>
<accession>A0A344L6N2</accession>
<dbReference type="Pfam" id="PF21597">
    <property type="entry name" value="TetR_C_43"/>
    <property type="match status" value="1"/>
</dbReference>
<dbReference type="Pfam" id="PF00440">
    <property type="entry name" value="TetR_N"/>
    <property type="match status" value="1"/>
</dbReference>
<dbReference type="RefSeq" id="WP_113692941.1">
    <property type="nucleotide sequence ID" value="NZ_CP015163.1"/>
</dbReference>
<dbReference type="SUPFAM" id="SSF48498">
    <property type="entry name" value="Tetracyclin repressor-like, C-terminal domain"/>
    <property type="match status" value="1"/>
</dbReference>
<gene>
    <name evidence="6" type="ORF">A4R43_15185</name>
</gene>
<dbReference type="SUPFAM" id="SSF46689">
    <property type="entry name" value="Homeodomain-like"/>
    <property type="match status" value="1"/>
</dbReference>
<dbReference type="AlphaFoldDB" id="A0A344L6N2"/>
<name>A0A344L6N2_9PSEU</name>
<keyword evidence="1" id="KW-0805">Transcription regulation</keyword>
<keyword evidence="7" id="KW-1185">Reference proteome</keyword>
<dbReference type="GO" id="GO:0000976">
    <property type="term" value="F:transcription cis-regulatory region binding"/>
    <property type="evidence" value="ECO:0007669"/>
    <property type="project" value="TreeGrafter"/>
</dbReference>
<sequence>MRRDAQLNREKLIESARALFAERGLNVALEEVARRAGVSIGTLYNRFPTRTDLCAAVFADRAQTVVLTAEHALSMPDAWAGFTHFLEQLCLLQAADRGFNELAERGLPQPGEDQRRGYELMCELIARARREGVLREDFTTEDLALVVWSITRTIEATAAVSPQLWRRHLAMICDGLRAGAAHPLPEPPLRPEQLAGIIQGGC</sequence>
<dbReference type="InterPro" id="IPR009057">
    <property type="entry name" value="Homeodomain-like_sf"/>
</dbReference>
<proteinExistence type="predicted"/>
<organism evidence="6 7">
    <name type="scientific">Amycolatopsis albispora</name>
    <dbReference type="NCBI Taxonomy" id="1804986"/>
    <lineage>
        <taxon>Bacteria</taxon>
        <taxon>Bacillati</taxon>
        <taxon>Actinomycetota</taxon>
        <taxon>Actinomycetes</taxon>
        <taxon>Pseudonocardiales</taxon>
        <taxon>Pseudonocardiaceae</taxon>
        <taxon>Amycolatopsis</taxon>
    </lineage>
</organism>
<dbReference type="InterPro" id="IPR050109">
    <property type="entry name" value="HTH-type_TetR-like_transc_reg"/>
</dbReference>
<evidence type="ECO:0000256" key="2">
    <source>
        <dbReference type="ARBA" id="ARBA00023125"/>
    </source>
</evidence>
<evidence type="ECO:0000256" key="1">
    <source>
        <dbReference type="ARBA" id="ARBA00023015"/>
    </source>
</evidence>
<protein>
    <submittedName>
        <fullName evidence="6">TetR family transcriptional regulator</fullName>
    </submittedName>
</protein>
<evidence type="ECO:0000256" key="4">
    <source>
        <dbReference type="PROSITE-ProRule" id="PRU00335"/>
    </source>
</evidence>
<feature type="DNA-binding region" description="H-T-H motif" evidence="4">
    <location>
        <begin position="28"/>
        <end position="47"/>
    </location>
</feature>
<dbReference type="InterPro" id="IPR049445">
    <property type="entry name" value="TetR_SbtR-like_C"/>
</dbReference>
<dbReference type="GO" id="GO:0003700">
    <property type="term" value="F:DNA-binding transcription factor activity"/>
    <property type="evidence" value="ECO:0007669"/>
    <property type="project" value="TreeGrafter"/>
</dbReference>
<dbReference type="InterPro" id="IPR036271">
    <property type="entry name" value="Tet_transcr_reg_TetR-rel_C_sf"/>
</dbReference>
<evidence type="ECO:0000313" key="7">
    <source>
        <dbReference type="Proteomes" id="UP000250434"/>
    </source>
</evidence>
<evidence type="ECO:0000313" key="6">
    <source>
        <dbReference type="EMBL" id="AXB43706.1"/>
    </source>
</evidence>
<keyword evidence="3" id="KW-0804">Transcription</keyword>